<dbReference type="RefSeq" id="WP_126017405.1">
    <property type="nucleotide sequence ID" value="NZ_CP034437.1"/>
</dbReference>
<dbReference type="Gene3D" id="3.40.50.1820">
    <property type="entry name" value="alpha/beta hydrolase"/>
    <property type="match status" value="1"/>
</dbReference>
<accession>A0A3S9A7E1</accession>
<name>A0A3S9A7E1_9BACL</name>
<keyword evidence="2" id="KW-0378">Hydrolase</keyword>
<keyword evidence="3" id="KW-1185">Reference proteome</keyword>
<feature type="domain" description="AB hydrolase-1" evidence="1">
    <location>
        <begin position="26"/>
        <end position="141"/>
    </location>
</feature>
<dbReference type="OrthoDB" id="9805423at2"/>
<dbReference type="InterPro" id="IPR000073">
    <property type="entry name" value="AB_hydrolase_1"/>
</dbReference>
<dbReference type="EMBL" id="CP034437">
    <property type="protein sequence ID" value="AZN41699.1"/>
    <property type="molecule type" value="Genomic_DNA"/>
</dbReference>
<dbReference type="PANTHER" id="PTHR43433:SF5">
    <property type="entry name" value="AB HYDROLASE-1 DOMAIN-CONTAINING PROTEIN"/>
    <property type="match status" value="1"/>
</dbReference>
<dbReference type="SUPFAM" id="SSF53474">
    <property type="entry name" value="alpha/beta-Hydrolases"/>
    <property type="match status" value="1"/>
</dbReference>
<dbReference type="InterPro" id="IPR029058">
    <property type="entry name" value="AB_hydrolase_fold"/>
</dbReference>
<dbReference type="InterPro" id="IPR050471">
    <property type="entry name" value="AB_hydrolase"/>
</dbReference>
<protein>
    <submittedName>
        <fullName evidence="2">Alpha/beta fold hydrolase</fullName>
    </submittedName>
</protein>
<dbReference type="GO" id="GO:0046503">
    <property type="term" value="P:glycerolipid catabolic process"/>
    <property type="evidence" value="ECO:0007669"/>
    <property type="project" value="TreeGrafter"/>
</dbReference>
<reference evidence="3" key="1">
    <citation type="submission" date="2018-12" db="EMBL/GenBank/DDBJ databases">
        <title>Genome sequence of Peanibacillus sp.</title>
        <authorList>
            <person name="Subramani G."/>
            <person name="Srinivasan S."/>
            <person name="Kim M.K."/>
        </authorList>
    </citation>
    <scope>NUCLEOTIDE SEQUENCE [LARGE SCALE GENOMIC DNA]</scope>
    <source>
        <strain evidence="3">18JY67-1</strain>
    </source>
</reference>
<dbReference type="PANTHER" id="PTHR43433">
    <property type="entry name" value="HYDROLASE, ALPHA/BETA FOLD FAMILY PROTEIN"/>
    <property type="match status" value="1"/>
</dbReference>
<sequence length="288" mass="31704">MNTRITGVIHTEGDDLFYKITGDGLPLIMIPGGGGDGDSFLPLADELAGKFKVITYDRRANARSTANQPGNFSITQHSRDVLAVLNAVGEESAYVLGNSSGGVIAMELVKNFPDAVRMAIIHEPPLANFADDPARWLKFFDDCYQVAVSKGSAKAATKFGMGVMGRKTIAPLLSDIRLKLYLLREPKQPGVAPMPQSLADDIFIKQELIQVTSYIPDLEALRTYKDKLIFAAGDWTVKHKVWFAEVAQKLAHETDSTFVTLPGAHVSFMDKARKWAEILEVCYTEPRK</sequence>
<dbReference type="Proteomes" id="UP000272528">
    <property type="component" value="Chromosome"/>
</dbReference>
<dbReference type="GO" id="GO:0004806">
    <property type="term" value="F:triacylglycerol lipase activity"/>
    <property type="evidence" value="ECO:0007669"/>
    <property type="project" value="TreeGrafter"/>
</dbReference>
<evidence type="ECO:0000313" key="3">
    <source>
        <dbReference type="Proteomes" id="UP000272528"/>
    </source>
</evidence>
<organism evidence="2 3">
    <name type="scientific">Paenibacillus albus</name>
    <dbReference type="NCBI Taxonomy" id="2495582"/>
    <lineage>
        <taxon>Bacteria</taxon>
        <taxon>Bacillati</taxon>
        <taxon>Bacillota</taxon>
        <taxon>Bacilli</taxon>
        <taxon>Bacillales</taxon>
        <taxon>Paenibacillaceae</taxon>
        <taxon>Paenibacillus</taxon>
    </lineage>
</organism>
<dbReference type="AlphaFoldDB" id="A0A3S9A7E1"/>
<evidence type="ECO:0000313" key="2">
    <source>
        <dbReference type="EMBL" id="AZN41699.1"/>
    </source>
</evidence>
<dbReference type="Pfam" id="PF00561">
    <property type="entry name" value="Abhydrolase_1"/>
    <property type="match status" value="1"/>
</dbReference>
<proteinExistence type="predicted"/>
<gene>
    <name evidence="2" type="ORF">EJC50_19980</name>
</gene>
<evidence type="ECO:0000259" key="1">
    <source>
        <dbReference type="Pfam" id="PF00561"/>
    </source>
</evidence>
<dbReference type="KEGG" id="palb:EJC50_19980"/>